<accession>A0ABT8B9J0</accession>
<evidence type="ECO:0000259" key="2">
    <source>
        <dbReference type="Pfam" id="PF00561"/>
    </source>
</evidence>
<dbReference type="PANTHER" id="PTHR43798">
    <property type="entry name" value="MONOACYLGLYCEROL LIPASE"/>
    <property type="match status" value="1"/>
</dbReference>
<dbReference type="RefSeq" id="WP_290333820.1">
    <property type="nucleotide sequence ID" value="NZ_JAUFPU010000018.1"/>
</dbReference>
<keyword evidence="3" id="KW-0378">Hydrolase</keyword>
<gene>
    <name evidence="3" type="ORF">QWZ03_17075</name>
</gene>
<feature type="transmembrane region" description="Helical" evidence="1">
    <location>
        <begin position="6"/>
        <end position="25"/>
    </location>
</feature>
<dbReference type="PRINTS" id="PR00111">
    <property type="entry name" value="ABHYDROLASE"/>
</dbReference>
<reference evidence="3" key="2">
    <citation type="submission" date="2023-06" db="EMBL/GenBank/DDBJ databases">
        <authorList>
            <person name="Lucena T."/>
            <person name="Sun Q."/>
        </authorList>
    </citation>
    <scope>NUCLEOTIDE SEQUENCE</scope>
    <source>
        <strain evidence="3">CECT 7703</strain>
    </source>
</reference>
<dbReference type="InterPro" id="IPR000639">
    <property type="entry name" value="Epox_hydrolase-like"/>
</dbReference>
<dbReference type="EMBL" id="JAUFPU010000018">
    <property type="protein sequence ID" value="MDN3578485.1"/>
    <property type="molecule type" value="Genomic_DNA"/>
</dbReference>
<protein>
    <submittedName>
        <fullName evidence="3">Alpha/beta fold hydrolase</fullName>
    </submittedName>
</protein>
<dbReference type="Gene3D" id="3.40.50.1820">
    <property type="entry name" value="alpha/beta hydrolase"/>
    <property type="match status" value="1"/>
</dbReference>
<dbReference type="SUPFAM" id="SSF53474">
    <property type="entry name" value="alpha/beta-Hydrolases"/>
    <property type="match status" value="1"/>
</dbReference>
<dbReference type="PRINTS" id="PR00412">
    <property type="entry name" value="EPOXHYDRLASE"/>
</dbReference>
<feature type="domain" description="AB hydrolase-1" evidence="2">
    <location>
        <begin position="61"/>
        <end position="291"/>
    </location>
</feature>
<keyword evidence="1" id="KW-1133">Transmembrane helix</keyword>
<sequence>MSWWQVVGVAGLVLVGIGLTWTRWATATLALMRRRAGYVRHSIGVDGFELVYHESGRRDAPPMLLLHGFGGDGDNWVRFTPHMRGDYRVLVPDLPGFGQTGYLPGQSYSLERQIARLKDFVDMLHLEQVHLVGNSMGGYIAAGFAAAYPERVASLGLFNAAGVDMPKRSPFYDAALAGENWLLVREPSDFDRIIKLVYHKQPWIPGFLRDYLVAQRMTVADDQDLVFHEIFTERVWLDDRLPAIKAPTLILWGDDDRVLDISSIKLFQAGIRHAQVAIIPACGHVPMLEKPAATARVYRGFLANQGDKVSPAMHIGAPGTSTA</sequence>
<evidence type="ECO:0000313" key="3">
    <source>
        <dbReference type="EMBL" id="MDN3578485.1"/>
    </source>
</evidence>
<comment type="caution">
    <text evidence="3">The sequence shown here is derived from an EMBL/GenBank/DDBJ whole genome shotgun (WGS) entry which is preliminary data.</text>
</comment>
<name>A0ABT8B9J0_9NEIS</name>
<proteinExistence type="predicted"/>
<keyword evidence="1" id="KW-0472">Membrane</keyword>
<dbReference type="InterPro" id="IPR000073">
    <property type="entry name" value="AB_hydrolase_1"/>
</dbReference>
<dbReference type="InterPro" id="IPR050266">
    <property type="entry name" value="AB_hydrolase_sf"/>
</dbReference>
<dbReference type="Pfam" id="PF00561">
    <property type="entry name" value="Abhydrolase_1"/>
    <property type="match status" value="1"/>
</dbReference>
<dbReference type="InterPro" id="IPR029058">
    <property type="entry name" value="AB_hydrolase_fold"/>
</dbReference>
<organism evidence="3 4">
    <name type="scientific">Chitinimonas viridis</name>
    <dbReference type="NCBI Taxonomy" id="664880"/>
    <lineage>
        <taxon>Bacteria</taxon>
        <taxon>Pseudomonadati</taxon>
        <taxon>Pseudomonadota</taxon>
        <taxon>Betaproteobacteria</taxon>
        <taxon>Neisseriales</taxon>
        <taxon>Chitinibacteraceae</taxon>
        <taxon>Chitinimonas</taxon>
    </lineage>
</organism>
<reference evidence="3" key="1">
    <citation type="journal article" date="2014" name="Int. J. Syst. Evol. Microbiol.">
        <title>Complete genome of a new Firmicutes species belonging to the dominant human colonic microbiota ('Ruminococcus bicirculans') reveals two chromosomes and a selective capacity to utilize plant glucans.</title>
        <authorList>
            <consortium name="NISC Comparative Sequencing Program"/>
            <person name="Wegmann U."/>
            <person name="Louis P."/>
            <person name="Goesmann A."/>
            <person name="Henrissat B."/>
            <person name="Duncan S.H."/>
            <person name="Flint H.J."/>
        </authorList>
    </citation>
    <scope>NUCLEOTIDE SEQUENCE</scope>
    <source>
        <strain evidence="3">CECT 7703</strain>
    </source>
</reference>
<dbReference type="PANTHER" id="PTHR43798:SF33">
    <property type="entry name" value="HYDROLASE, PUTATIVE (AFU_ORTHOLOGUE AFUA_2G14860)-RELATED"/>
    <property type="match status" value="1"/>
</dbReference>
<evidence type="ECO:0000256" key="1">
    <source>
        <dbReference type="SAM" id="Phobius"/>
    </source>
</evidence>
<keyword evidence="1" id="KW-0812">Transmembrane</keyword>
<dbReference type="Proteomes" id="UP001180081">
    <property type="component" value="Unassembled WGS sequence"/>
</dbReference>
<dbReference type="GO" id="GO:0016787">
    <property type="term" value="F:hydrolase activity"/>
    <property type="evidence" value="ECO:0007669"/>
    <property type="project" value="UniProtKB-KW"/>
</dbReference>
<evidence type="ECO:0000313" key="4">
    <source>
        <dbReference type="Proteomes" id="UP001180081"/>
    </source>
</evidence>
<keyword evidence="4" id="KW-1185">Reference proteome</keyword>